<dbReference type="InterPro" id="IPR036514">
    <property type="entry name" value="SGNH_hydro_sf"/>
</dbReference>
<dbReference type="SUPFAM" id="SSF52266">
    <property type="entry name" value="SGNH hydrolase"/>
    <property type="match status" value="1"/>
</dbReference>
<comment type="similarity">
    <text evidence="1">Belongs to the 'GDSL' lipolytic enzyme family.</text>
</comment>
<evidence type="ECO:0000256" key="1">
    <source>
        <dbReference type="ARBA" id="ARBA00008668"/>
    </source>
</evidence>
<dbReference type="InterPro" id="IPR001087">
    <property type="entry name" value="GDSL"/>
</dbReference>
<name>A0A059PYS9_9POAL</name>
<dbReference type="CDD" id="cd01837">
    <property type="entry name" value="SGNH_plant_lipase_like"/>
    <property type="match status" value="1"/>
</dbReference>
<feature type="region of interest" description="Disordered" evidence="2">
    <location>
        <begin position="521"/>
        <end position="543"/>
    </location>
</feature>
<sequence>MELVGRQARVSRPPASSSWRSDDDDDLAIMASSQSLTPYLRGRAHAPWCCRFVRALLVAALVVVVVVHGDGATTTTAAAAAGAAATADDQRPKIPAIFMFGDSIVDPGNNNNRITEAKANFPPYGQDFPGGVATGRFSNGLVPGDLLASKLGVKELLPPFLSSDLELKDLLTGVAFACGGSGYDPLTSKLATTLSSDDQLELFQDYKQKLATLVGEKEMTRVISQGVFFTVMGSNDIVNNYFTLPIRRHEYDLPSYVDFLVSSAINFTKTLNDMGAKKIAFLGVPPLGCCPSQITLGGSPSRQCEPSRNQASQLYNSRVSKEIERLNAERSASGSMIAYFDIYYNLLDLIQNPASYGFKDVSEGCCGSTVLNAAIFIAYHSACPNAIDYIFWDGFHPTEKAYNIIVDKLIQQGSNYARMTESPYVPKPLPSGVPIPMCFCGDPFKTPPPLCDFEQWIDTEIKEADMRLLQGLKEWDAERLEILEKRRREEAAAKEHKEEKEMRRVAAYMEERDKKLERVRRAKAAMEENPDAQKKGKWPRCTQ</sequence>
<protein>
    <submittedName>
        <fullName evidence="3">Anther-specific proline-rich protein</fullName>
    </submittedName>
</protein>
<dbReference type="EMBL" id="KF184758">
    <property type="protein sequence ID" value="AGT15972.1"/>
    <property type="molecule type" value="Genomic_DNA"/>
</dbReference>
<dbReference type="InterPro" id="IPR050592">
    <property type="entry name" value="GDSL_lipolytic_enzyme"/>
</dbReference>
<dbReference type="Gene3D" id="3.40.50.1110">
    <property type="entry name" value="SGNH hydrolase"/>
    <property type="match status" value="1"/>
</dbReference>
<dbReference type="FunFam" id="3.40.50.1110:FF:000003">
    <property type="entry name" value="GDSL esterase/lipase APG"/>
    <property type="match status" value="1"/>
</dbReference>
<dbReference type="AlphaFoldDB" id="A0A059PYS9"/>
<dbReference type="InterPro" id="IPR035669">
    <property type="entry name" value="SGNH_plant_lipase-like"/>
</dbReference>
<feature type="region of interest" description="Disordered" evidence="2">
    <location>
        <begin position="1"/>
        <end position="23"/>
    </location>
</feature>
<evidence type="ECO:0000313" key="3">
    <source>
        <dbReference type="EMBL" id="AGT15972.1"/>
    </source>
</evidence>
<accession>A0A059PYS9</accession>
<dbReference type="PANTHER" id="PTHR45642:SF128">
    <property type="entry name" value="OS06G0351500 PROTEIN"/>
    <property type="match status" value="1"/>
</dbReference>
<dbReference type="PANTHER" id="PTHR45642">
    <property type="entry name" value="GDSL ESTERASE/LIPASE EXL3"/>
    <property type="match status" value="1"/>
</dbReference>
<organism evidence="3">
    <name type="scientific">Saccharum hybrid cultivar R570</name>
    <dbReference type="NCBI Taxonomy" id="131158"/>
    <lineage>
        <taxon>Eukaryota</taxon>
        <taxon>Viridiplantae</taxon>
        <taxon>Streptophyta</taxon>
        <taxon>Embryophyta</taxon>
        <taxon>Tracheophyta</taxon>
        <taxon>Spermatophyta</taxon>
        <taxon>Magnoliopsida</taxon>
        <taxon>Liliopsida</taxon>
        <taxon>Poales</taxon>
        <taxon>Poaceae</taxon>
        <taxon>PACMAD clade</taxon>
        <taxon>Panicoideae</taxon>
        <taxon>Andropogonodae</taxon>
        <taxon>Andropogoneae</taxon>
        <taxon>Saccharinae</taxon>
        <taxon>Saccharum</taxon>
        <taxon>Saccharum officinarum species complex</taxon>
    </lineage>
</organism>
<dbReference type="GO" id="GO:0016788">
    <property type="term" value="F:hydrolase activity, acting on ester bonds"/>
    <property type="evidence" value="ECO:0007669"/>
    <property type="project" value="InterPro"/>
</dbReference>
<evidence type="ECO:0000256" key="2">
    <source>
        <dbReference type="SAM" id="MobiDB-lite"/>
    </source>
</evidence>
<reference evidence="3" key="1">
    <citation type="submission" date="2013-05" db="EMBL/GenBank/DDBJ databases">
        <title>Building the sugarcane genome for biotechnology and identifying evolutionary trends.</title>
        <authorList>
            <person name="De Setta N."/>
            <person name="Monteiro-Vitorello C.B."/>
            <person name="Metcalfe C.J."/>
            <person name="Cruz G.M.Q."/>
            <person name="Del Bem L.E."/>
            <person name="Vicentini R."/>
            <person name="Nogueira F.T.S."/>
            <person name="Campos R.A."/>
            <person name="Nunes S.L."/>
            <person name="Turrini P.C.G."/>
            <person name="Vieira A.P."/>
            <person name="Cruz E.A.O."/>
            <person name="Correa T.C.S."/>
            <person name="Hotta C.T."/>
            <person name="de Mello-Varani A."/>
            <person name="Vautrin S."/>
            <person name="Trindade A.S."/>
            <person name="Vilela M.M."/>
            <person name="Horta C.L."/>
            <person name="Sato P.M."/>
            <person name="de Andrade R.F."/>
            <person name="Nishiyama M.Y."/>
            <person name="Cardoso-Silva C.B."/>
            <person name="Scortecci K.C."/>
            <person name="Garcia A.A.F."/>
            <person name="Carneiro M.S."/>
            <person name="Kim C."/>
            <person name="Paterson A.H."/>
            <person name="Berges H."/>
            <person name="D'Hont A."/>
            <person name="de-Souza A.P."/>
            <person name="Souza G.M."/>
            <person name="Vincentz M."/>
            <person name="Kitajima J.P."/>
            <person name="Van Sluys M.-A."/>
        </authorList>
    </citation>
    <scope>NUCLEOTIDE SEQUENCE</scope>
</reference>
<gene>
    <name evidence="3" type="ORF">SHCRBa_225_M19_F_190</name>
</gene>
<dbReference type="Pfam" id="PF00657">
    <property type="entry name" value="Lipase_GDSL"/>
    <property type="match status" value="1"/>
</dbReference>
<proteinExistence type="inferred from homology"/>